<dbReference type="InterPro" id="IPR010982">
    <property type="entry name" value="Lambda_DNA-bd_dom_sf"/>
</dbReference>
<dbReference type="SMART" id="SM00530">
    <property type="entry name" value="HTH_XRE"/>
    <property type="match status" value="1"/>
</dbReference>
<evidence type="ECO:0000259" key="1">
    <source>
        <dbReference type="PROSITE" id="PS50943"/>
    </source>
</evidence>
<comment type="caution">
    <text evidence="2">The sequence shown here is derived from an EMBL/GenBank/DDBJ whole genome shotgun (WGS) entry which is preliminary data.</text>
</comment>
<dbReference type="Pfam" id="PF19054">
    <property type="entry name" value="DUF5753"/>
    <property type="match status" value="1"/>
</dbReference>
<organism evidence="2 3">
    <name type="scientific">Frankia umida</name>
    <dbReference type="NCBI Taxonomy" id="573489"/>
    <lineage>
        <taxon>Bacteria</taxon>
        <taxon>Bacillati</taxon>
        <taxon>Actinomycetota</taxon>
        <taxon>Actinomycetes</taxon>
        <taxon>Frankiales</taxon>
        <taxon>Frankiaceae</taxon>
        <taxon>Frankia</taxon>
    </lineage>
</organism>
<dbReference type="RefSeq" id="WP_248826389.1">
    <property type="nucleotide sequence ID" value="NZ_JALKFT010000030.1"/>
</dbReference>
<reference evidence="2 3" key="1">
    <citation type="submission" date="2022-04" db="EMBL/GenBank/DDBJ databases">
        <title>Genome diversity in the genus Frankia.</title>
        <authorList>
            <person name="Carlos-Shanley C."/>
            <person name="Hahn D."/>
        </authorList>
    </citation>
    <scope>NUCLEOTIDE SEQUENCE [LARGE SCALE GENOMIC DNA]</scope>
    <source>
        <strain evidence="2 3">Ag45/Mut15</strain>
    </source>
</reference>
<dbReference type="Gene3D" id="1.10.260.40">
    <property type="entry name" value="lambda repressor-like DNA-binding domains"/>
    <property type="match status" value="1"/>
</dbReference>
<proteinExistence type="predicted"/>
<evidence type="ECO:0000313" key="2">
    <source>
        <dbReference type="EMBL" id="MCK9878262.1"/>
    </source>
</evidence>
<dbReference type="Pfam" id="PF13560">
    <property type="entry name" value="HTH_31"/>
    <property type="match status" value="1"/>
</dbReference>
<accession>A0ABT0K410</accession>
<gene>
    <name evidence="2" type="ORF">MXD59_21235</name>
</gene>
<dbReference type="CDD" id="cd00093">
    <property type="entry name" value="HTH_XRE"/>
    <property type="match status" value="1"/>
</dbReference>
<dbReference type="PROSITE" id="PS50943">
    <property type="entry name" value="HTH_CROC1"/>
    <property type="match status" value="1"/>
</dbReference>
<dbReference type="Proteomes" id="UP001201873">
    <property type="component" value="Unassembled WGS sequence"/>
</dbReference>
<sequence length="287" mass="31842">MAKSSAGPTVRSRRLGAELRRLREAAGLTAGEAGQAIRASDAKISRIENGRVAVRALDVGDLLTLYGVDDVGQREAILVLARETRRQGWWRSFGDVVPRWMEVYIGLEADASSINVYQSSLVEGLLQTPEYAAAVIRSTWPELPGDEVRRRVALRTSRQERLTGSQPPRLWVVLDEAVLRRPVGGPDVLDAQLRHLLDAGTRPNVTIQVLPFNVGGHTALGTSFTHLAFPDPDDPEVVYLEVLTGSLYVEKPEEVRQYRDKLDHLRALALNPRDSTEMIQSLVRDQP</sequence>
<dbReference type="InterPro" id="IPR001387">
    <property type="entry name" value="Cro/C1-type_HTH"/>
</dbReference>
<keyword evidence="3" id="KW-1185">Reference proteome</keyword>
<evidence type="ECO:0000313" key="3">
    <source>
        <dbReference type="Proteomes" id="UP001201873"/>
    </source>
</evidence>
<dbReference type="SUPFAM" id="SSF47413">
    <property type="entry name" value="lambda repressor-like DNA-binding domains"/>
    <property type="match status" value="1"/>
</dbReference>
<protein>
    <submittedName>
        <fullName evidence="2">Helix-turn-helix domain-containing protein</fullName>
    </submittedName>
</protein>
<dbReference type="InterPro" id="IPR043917">
    <property type="entry name" value="DUF5753"/>
</dbReference>
<feature type="domain" description="HTH cro/C1-type" evidence="1">
    <location>
        <begin position="19"/>
        <end position="71"/>
    </location>
</feature>
<name>A0ABT0K410_9ACTN</name>
<dbReference type="EMBL" id="JALKFT010000030">
    <property type="protein sequence ID" value="MCK9878262.1"/>
    <property type="molecule type" value="Genomic_DNA"/>
</dbReference>